<name>A0AAV2E1W6_9ROSI</name>
<dbReference type="AlphaFoldDB" id="A0AAV2E1W6"/>
<evidence type="ECO:0000313" key="1">
    <source>
        <dbReference type="EMBL" id="CAL1379886.1"/>
    </source>
</evidence>
<protein>
    <submittedName>
        <fullName evidence="1">Uncharacterized protein</fullName>
    </submittedName>
</protein>
<evidence type="ECO:0000313" key="2">
    <source>
        <dbReference type="Proteomes" id="UP001497516"/>
    </source>
</evidence>
<dbReference type="Proteomes" id="UP001497516">
    <property type="component" value="Chromosome 4"/>
</dbReference>
<reference evidence="1 2" key="1">
    <citation type="submission" date="2024-04" db="EMBL/GenBank/DDBJ databases">
        <authorList>
            <person name="Fracassetti M."/>
        </authorList>
    </citation>
    <scope>NUCLEOTIDE SEQUENCE [LARGE SCALE GENOMIC DNA]</scope>
</reference>
<gene>
    <name evidence="1" type="ORF">LTRI10_LOCUS21374</name>
</gene>
<accession>A0AAV2E1W6</accession>
<dbReference type="EMBL" id="OZ034817">
    <property type="protein sequence ID" value="CAL1379886.1"/>
    <property type="molecule type" value="Genomic_DNA"/>
</dbReference>
<sequence>MLLQCVDVAIPHSATTIRQDFDLTSHQHTEVVNVVGRASIFGTIVAGLILNYSGRVEGCGVSLPNSDGGPSRTSVRADNQYSRDGGVDWLFGGGHGAQLPRGLGGGERVAI</sequence>
<organism evidence="1 2">
    <name type="scientific">Linum trigynum</name>
    <dbReference type="NCBI Taxonomy" id="586398"/>
    <lineage>
        <taxon>Eukaryota</taxon>
        <taxon>Viridiplantae</taxon>
        <taxon>Streptophyta</taxon>
        <taxon>Embryophyta</taxon>
        <taxon>Tracheophyta</taxon>
        <taxon>Spermatophyta</taxon>
        <taxon>Magnoliopsida</taxon>
        <taxon>eudicotyledons</taxon>
        <taxon>Gunneridae</taxon>
        <taxon>Pentapetalae</taxon>
        <taxon>rosids</taxon>
        <taxon>fabids</taxon>
        <taxon>Malpighiales</taxon>
        <taxon>Linaceae</taxon>
        <taxon>Linum</taxon>
    </lineage>
</organism>
<keyword evidence="2" id="KW-1185">Reference proteome</keyword>
<proteinExistence type="predicted"/>